<gene>
    <name evidence="6" type="ORF">N7456_003082</name>
</gene>
<feature type="repeat" description="ANK" evidence="3">
    <location>
        <begin position="680"/>
        <end position="712"/>
    </location>
</feature>
<organism evidence="6 7">
    <name type="scientific">Penicillium angulare</name>
    <dbReference type="NCBI Taxonomy" id="116970"/>
    <lineage>
        <taxon>Eukaryota</taxon>
        <taxon>Fungi</taxon>
        <taxon>Dikarya</taxon>
        <taxon>Ascomycota</taxon>
        <taxon>Pezizomycotina</taxon>
        <taxon>Eurotiomycetes</taxon>
        <taxon>Eurotiomycetidae</taxon>
        <taxon>Eurotiales</taxon>
        <taxon>Aspergillaceae</taxon>
        <taxon>Penicillium</taxon>
    </lineage>
</organism>
<feature type="region of interest" description="Disordered" evidence="4">
    <location>
        <begin position="240"/>
        <end position="297"/>
    </location>
</feature>
<feature type="repeat" description="ANK" evidence="3">
    <location>
        <begin position="439"/>
        <end position="471"/>
    </location>
</feature>
<dbReference type="Pfam" id="PF00023">
    <property type="entry name" value="Ank"/>
    <property type="match status" value="2"/>
</dbReference>
<dbReference type="InterPro" id="IPR002110">
    <property type="entry name" value="Ankyrin_rpt"/>
</dbReference>
<keyword evidence="1" id="KW-0677">Repeat</keyword>
<evidence type="ECO:0000313" key="6">
    <source>
        <dbReference type="EMBL" id="KAJ5106407.1"/>
    </source>
</evidence>
<dbReference type="SMART" id="SM00248">
    <property type="entry name" value="ANK"/>
    <property type="match status" value="17"/>
</dbReference>
<reference evidence="6" key="2">
    <citation type="journal article" date="2023" name="IMA Fungus">
        <title>Comparative genomic study of the Penicillium genus elucidates a diverse pangenome and 15 lateral gene transfer events.</title>
        <authorList>
            <person name="Petersen C."/>
            <person name="Sorensen T."/>
            <person name="Nielsen M.R."/>
            <person name="Sondergaard T.E."/>
            <person name="Sorensen J.L."/>
            <person name="Fitzpatrick D.A."/>
            <person name="Frisvad J.C."/>
            <person name="Nielsen K.L."/>
        </authorList>
    </citation>
    <scope>NUCLEOTIDE SEQUENCE</scope>
    <source>
        <strain evidence="6">IBT 30069</strain>
    </source>
</reference>
<feature type="compositionally biased region" description="Low complexity" evidence="4">
    <location>
        <begin position="246"/>
        <end position="258"/>
    </location>
</feature>
<accession>A0A9W9FU59</accession>
<evidence type="ECO:0000313" key="7">
    <source>
        <dbReference type="Proteomes" id="UP001149165"/>
    </source>
</evidence>
<dbReference type="OrthoDB" id="20872at2759"/>
<keyword evidence="2 3" id="KW-0040">ANK repeat</keyword>
<dbReference type="Proteomes" id="UP001149165">
    <property type="component" value="Unassembled WGS sequence"/>
</dbReference>
<evidence type="ECO:0000256" key="3">
    <source>
        <dbReference type="PROSITE-ProRule" id="PRU00023"/>
    </source>
</evidence>
<dbReference type="EMBL" id="JAPQKH010000003">
    <property type="protein sequence ID" value="KAJ5106407.1"/>
    <property type="molecule type" value="Genomic_DNA"/>
</dbReference>
<feature type="repeat" description="ANK" evidence="3">
    <location>
        <begin position="892"/>
        <end position="924"/>
    </location>
</feature>
<dbReference type="GO" id="GO:0004190">
    <property type="term" value="F:aspartic-type endopeptidase activity"/>
    <property type="evidence" value="ECO:0007669"/>
    <property type="project" value="InterPro"/>
</dbReference>
<protein>
    <recommendedName>
        <fullName evidence="5">Peptidase A2 domain-containing protein</fullName>
    </recommendedName>
</protein>
<evidence type="ECO:0000256" key="1">
    <source>
        <dbReference type="ARBA" id="ARBA00022737"/>
    </source>
</evidence>
<evidence type="ECO:0000256" key="2">
    <source>
        <dbReference type="ARBA" id="ARBA00023043"/>
    </source>
</evidence>
<dbReference type="InterPro" id="IPR001995">
    <property type="entry name" value="Peptidase_A2_cat"/>
</dbReference>
<dbReference type="GO" id="GO:0006508">
    <property type="term" value="P:proteolysis"/>
    <property type="evidence" value="ECO:0007669"/>
    <property type="project" value="InterPro"/>
</dbReference>
<feature type="repeat" description="ANK" evidence="3">
    <location>
        <begin position="715"/>
        <end position="747"/>
    </location>
</feature>
<dbReference type="PROSITE" id="PS50297">
    <property type="entry name" value="ANK_REP_REGION"/>
    <property type="match status" value="8"/>
</dbReference>
<dbReference type="InterPro" id="IPR036770">
    <property type="entry name" value="Ankyrin_rpt-contain_sf"/>
</dbReference>
<comment type="caution">
    <text evidence="6">The sequence shown here is derived from an EMBL/GenBank/DDBJ whole genome shotgun (WGS) entry which is preliminary data.</text>
</comment>
<dbReference type="PRINTS" id="PR01415">
    <property type="entry name" value="ANKYRIN"/>
</dbReference>
<feature type="repeat" description="ANK" evidence="3">
    <location>
        <begin position="748"/>
        <end position="780"/>
    </location>
</feature>
<dbReference type="PROSITE" id="PS50088">
    <property type="entry name" value="ANK_REPEAT"/>
    <property type="match status" value="11"/>
</dbReference>
<dbReference type="Pfam" id="PF12796">
    <property type="entry name" value="Ank_2"/>
    <property type="match status" value="5"/>
</dbReference>
<keyword evidence="7" id="KW-1185">Reference proteome</keyword>
<feature type="repeat" description="ANK" evidence="3">
    <location>
        <begin position="615"/>
        <end position="647"/>
    </location>
</feature>
<dbReference type="PROSITE" id="PS50175">
    <property type="entry name" value="ASP_PROT_RETROV"/>
    <property type="match status" value="1"/>
</dbReference>
<feature type="repeat" description="ANK" evidence="3">
    <location>
        <begin position="410"/>
        <end position="438"/>
    </location>
</feature>
<dbReference type="Gene3D" id="1.25.40.20">
    <property type="entry name" value="Ankyrin repeat-containing domain"/>
    <property type="match status" value="4"/>
</dbReference>
<evidence type="ECO:0000256" key="4">
    <source>
        <dbReference type="SAM" id="MobiDB-lite"/>
    </source>
</evidence>
<feature type="domain" description="Peptidase A2" evidence="5">
    <location>
        <begin position="697"/>
        <end position="716"/>
    </location>
</feature>
<feature type="repeat" description="ANK" evidence="3">
    <location>
        <begin position="549"/>
        <end position="581"/>
    </location>
</feature>
<feature type="repeat" description="ANK" evidence="3">
    <location>
        <begin position="341"/>
        <end position="373"/>
    </location>
</feature>
<dbReference type="AlphaFoldDB" id="A0A9W9FU59"/>
<dbReference type="SUPFAM" id="SSF48403">
    <property type="entry name" value="Ankyrin repeat"/>
    <property type="match status" value="3"/>
</dbReference>
<feature type="repeat" description="ANK" evidence="3">
    <location>
        <begin position="859"/>
        <end position="891"/>
    </location>
</feature>
<name>A0A9W9FU59_9EURO</name>
<sequence length="969" mass="106210">MASEGQTTINNTGGGAVFGNLTSNGDINIVHTTIQTRASEINTALFAASYPDMFQQVQHELNQLMPFLGKAVERCPEFKNDDRLFPALNKELQHCQGVLKGLQELQQHYDNLPSQARVTWEHNGRGARSLTEMRAQIKSSMRIFTMLNTEMMKLSEANTSRLLKRWVKEVQDEKKTASVISDLSVGSLSLKEENTWTKIGRELEEIGLEHRAFERNKGFIHEELESAIISGELYGIYDSGSQNQQSSATSSGTKTSRSSPPPTTDALFGNPKSSQTPLSPRVKVQAPSKTQDPSRRSIFSRLVNRVSNNSYSLADAVERRDYELVRERIRQGTDINCRLKDGPAAWLLAARNGDHDIVKIFIDNGVDLLQQKEGFLALQAAALEGHYEVVHLLLDAGVPHEDKDFGMDGPLLSAVQENHENIVRLLLKKGANVNVVGGSGESMLIKATERGHAKMVQLLLQHGAEIDHRDNMKLTVLDISCAACHANIVRVLLSVGANPNTSGFKSNTPLHWAIIHDPKDDNGHKDQLETVRLLLESDAKMAIDDINDQRQTPLLYAIRKGKTEIVKLLLQNGADVKKRTEAGVRPLLLAVDTNDATLVSLVLDRNPALEEVDSSGHSALWKAVQLKNMAIIKLLIENGADINFESKAGTLLEDVVQSGDMATLALLLQHGADPNIINISGEFALMEAISANKGHIVKLLLDSGADPNLLSKALLPETPLIRAVRDNNYSLVKLLLRKNAKVDLHPRGSDSALISACRFGYLQMVDVLLEHGASVNLKRSDGVSALSVITSADLSGNPQSVPITEILLEKGADPNTKTSLGLPVIFNQIEQDKNRETFTMDILRLLLSRGADPNSRTDSDTSLLQAIIDSGDTSLVELIIEQGADVNAKGQDGYTSLMHSIESGDVRMLQLLLNRGAKLDPETESSHRFRGYFTAHGIDVKWSTEPAYYTTSTADQGSISGWRKTAGKA</sequence>
<proteinExistence type="predicted"/>
<feature type="repeat" description="ANK" evidence="3">
    <location>
        <begin position="373"/>
        <end position="405"/>
    </location>
</feature>
<evidence type="ECO:0000259" key="5">
    <source>
        <dbReference type="PROSITE" id="PS50175"/>
    </source>
</evidence>
<reference evidence="6" key="1">
    <citation type="submission" date="2022-11" db="EMBL/GenBank/DDBJ databases">
        <authorList>
            <person name="Petersen C."/>
        </authorList>
    </citation>
    <scope>NUCLEOTIDE SEQUENCE</scope>
    <source>
        <strain evidence="6">IBT 30069</strain>
    </source>
</reference>
<dbReference type="PANTHER" id="PTHR24171">
    <property type="entry name" value="ANKYRIN REPEAT DOMAIN-CONTAINING PROTEIN 39-RELATED"/>
    <property type="match status" value="1"/>
</dbReference>